<dbReference type="PRINTS" id="PR00775">
    <property type="entry name" value="HEATSHOCK90"/>
</dbReference>
<dbReference type="AlphaFoldDB" id="A0A381WG18"/>
<evidence type="ECO:0000256" key="6">
    <source>
        <dbReference type="ARBA" id="ARBA00023016"/>
    </source>
</evidence>
<keyword evidence="6" id="KW-0346">Stress response</keyword>
<comment type="subcellular location">
    <subcellularLocation>
        <location evidence="1">Cytoplasm</location>
    </subcellularLocation>
</comment>
<accession>A0A381WG18</accession>
<dbReference type="InterPro" id="IPR020575">
    <property type="entry name" value="Hsp90_N"/>
</dbReference>
<dbReference type="Gene3D" id="3.40.50.11260">
    <property type="match status" value="1"/>
</dbReference>
<dbReference type="InterPro" id="IPR001404">
    <property type="entry name" value="Hsp90_fam"/>
</dbReference>
<dbReference type="Pfam" id="PF13589">
    <property type="entry name" value="HATPase_c_3"/>
    <property type="match status" value="1"/>
</dbReference>
<evidence type="ECO:0000256" key="3">
    <source>
        <dbReference type="ARBA" id="ARBA00022490"/>
    </source>
</evidence>
<dbReference type="HAMAP" id="MF_00505">
    <property type="entry name" value="HSP90"/>
    <property type="match status" value="1"/>
</dbReference>
<keyword evidence="7" id="KW-0143">Chaperone</keyword>
<evidence type="ECO:0000256" key="5">
    <source>
        <dbReference type="ARBA" id="ARBA00022840"/>
    </source>
</evidence>
<dbReference type="CDD" id="cd16927">
    <property type="entry name" value="HATPase_Hsp90-like"/>
    <property type="match status" value="1"/>
</dbReference>
<dbReference type="PIRSF" id="PIRSF002583">
    <property type="entry name" value="Hsp90"/>
    <property type="match status" value="1"/>
</dbReference>
<dbReference type="Pfam" id="PF00183">
    <property type="entry name" value="HSP90"/>
    <property type="match status" value="1"/>
</dbReference>
<dbReference type="FunFam" id="3.30.565.10:FF:000009">
    <property type="entry name" value="Molecular chaperone HtpG"/>
    <property type="match status" value="1"/>
</dbReference>
<protein>
    <recommendedName>
        <fullName evidence="8">Histidine kinase/HSP90-like ATPase domain-containing protein</fullName>
    </recommendedName>
</protein>
<dbReference type="InterPro" id="IPR020568">
    <property type="entry name" value="Ribosomal_Su5_D2-typ_SF"/>
</dbReference>
<sequence>MSQHTFQTEVSQLLHLIIHSLYSQKEIFLRELISNSSDALDKLRYLTLINDEFKSFDFDPKVHLEFVDDENPTLTITDSGIGMSKKELQDNLGTIARSGTKNFLSKLSGDSKQDSNLIGEFGVGFYSCFMVADKVQVSSKKAGNKQAWKWISDGNSGYEISKDVRKEAGTSITLHLNDEGKEFANRWKIENLVKKYSDHIAFPIFLTFDNIEYDKEGKEKSRNSKTAQINESKAFWIRSKTDLKKKDYNEFYKTLSSDSEDPFDWIHFKAEGSLEFTILFFIPKKAPMDIYRSDYRSGVKLYVNRVFITDDDKELLPSWLRFVKGIIDSSDLPLNVSREILQQNRIMAKIRSNSVKKVLDKLNTIAKNKNKYSEFYNEFGRLIKEGVYQEFEHREALTELLRFKSTNADGYVSLQEYVERMETDQNSIYYITGQNEISLRESPLLEMYTEKNIEVLLLDDEIDEIIIPSVPKYDEKELKSVNRSGAADELEKDSDKDTLKEMIPLIKRIKKILGDKVKDVKMSNRLSDSPSCIVADENDPTSQMQEIMRSMGQADLPTIRPILEINPDHAIVKKMKTRSKGKVFEDVSLLLYEQALIQEGVQLENPSKFVKRLNSVITKSL</sequence>
<evidence type="ECO:0000256" key="7">
    <source>
        <dbReference type="ARBA" id="ARBA00023186"/>
    </source>
</evidence>
<dbReference type="SUPFAM" id="SSF55874">
    <property type="entry name" value="ATPase domain of HSP90 chaperone/DNA topoisomerase II/histidine kinase"/>
    <property type="match status" value="1"/>
</dbReference>
<dbReference type="InterPro" id="IPR036890">
    <property type="entry name" value="HATPase_C_sf"/>
</dbReference>
<dbReference type="NCBIfam" id="NF003555">
    <property type="entry name" value="PRK05218.1"/>
    <property type="match status" value="1"/>
</dbReference>
<dbReference type="InterPro" id="IPR019805">
    <property type="entry name" value="Heat_shock_protein_90_CS"/>
</dbReference>
<dbReference type="Gene3D" id="1.20.120.790">
    <property type="entry name" value="Heat shock protein 90, C-terminal domain"/>
    <property type="match status" value="1"/>
</dbReference>
<evidence type="ECO:0000256" key="2">
    <source>
        <dbReference type="ARBA" id="ARBA00008239"/>
    </source>
</evidence>
<evidence type="ECO:0000256" key="1">
    <source>
        <dbReference type="ARBA" id="ARBA00004496"/>
    </source>
</evidence>
<dbReference type="GO" id="GO:0140662">
    <property type="term" value="F:ATP-dependent protein folding chaperone"/>
    <property type="evidence" value="ECO:0007669"/>
    <property type="project" value="InterPro"/>
</dbReference>
<keyword evidence="3" id="KW-0963">Cytoplasm</keyword>
<dbReference type="GO" id="GO:0051082">
    <property type="term" value="F:unfolded protein binding"/>
    <property type="evidence" value="ECO:0007669"/>
    <property type="project" value="InterPro"/>
</dbReference>
<dbReference type="SMART" id="SM00387">
    <property type="entry name" value="HATPase_c"/>
    <property type="match status" value="1"/>
</dbReference>
<dbReference type="Gene3D" id="3.30.565.10">
    <property type="entry name" value="Histidine kinase-like ATPase, C-terminal domain"/>
    <property type="match status" value="1"/>
</dbReference>
<name>A0A381WG18_9ZZZZ</name>
<evidence type="ECO:0000256" key="4">
    <source>
        <dbReference type="ARBA" id="ARBA00022741"/>
    </source>
</evidence>
<dbReference type="SUPFAM" id="SSF54211">
    <property type="entry name" value="Ribosomal protein S5 domain 2-like"/>
    <property type="match status" value="1"/>
</dbReference>
<dbReference type="PANTHER" id="PTHR11528">
    <property type="entry name" value="HEAT SHOCK PROTEIN 90 FAMILY MEMBER"/>
    <property type="match status" value="1"/>
</dbReference>
<dbReference type="InterPro" id="IPR003594">
    <property type="entry name" value="HATPase_dom"/>
</dbReference>
<dbReference type="SUPFAM" id="SSF110942">
    <property type="entry name" value="HSP90 C-terminal domain"/>
    <property type="match status" value="1"/>
</dbReference>
<dbReference type="GO" id="GO:0005524">
    <property type="term" value="F:ATP binding"/>
    <property type="evidence" value="ECO:0007669"/>
    <property type="project" value="UniProtKB-KW"/>
</dbReference>
<organism evidence="9">
    <name type="scientific">marine metagenome</name>
    <dbReference type="NCBI Taxonomy" id="408172"/>
    <lineage>
        <taxon>unclassified sequences</taxon>
        <taxon>metagenomes</taxon>
        <taxon>ecological metagenomes</taxon>
    </lineage>
</organism>
<dbReference type="GO" id="GO:0005737">
    <property type="term" value="C:cytoplasm"/>
    <property type="evidence" value="ECO:0007669"/>
    <property type="project" value="UniProtKB-SubCell"/>
</dbReference>
<dbReference type="PROSITE" id="PS00298">
    <property type="entry name" value="HSP90"/>
    <property type="match status" value="1"/>
</dbReference>
<dbReference type="Gene3D" id="3.30.230.80">
    <property type="match status" value="1"/>
</dbReference>
<gene>
    <name evidence="9" type="ORF">METZ01_LOCUS104324</name>
</gene>
<proteinExistence type="inferred from homology"/>
<evidence type="ECO:0000313" key="9">
    <source>
        <dbReference type="EMBL" id="SVA51470.1"/>
    </source>
</evidence>
<dbReference type="InterPro" id="IPR037196">
    <property type="entry name" value="HSP90_C"/>
</dbReference>
<feature type="domain" description="Histidine kinase/HSP90-like ATPase" evidence="8">
    <location>
        <begin position="24"/>
        <end position="180"/>
    </location>
</feature>
<evidence type="ECO:0000259" key="8">
    <source>
        <dbReference type="SMART" id="SM00387"/>
    </source>
</evidence>
<keyword evidence="5" id="KW-0067">ATP-binding</keyword>
<comment type="similarity">
    <text evidence="2">Belongs to the heat shock protein 90 family.</text>
</comment>
<dbReference type="EMBL" id="UINC01011698">
    <property type="protein sequence ID" value="SVA51470.1"/>
    <property type="molecule type" value="Genomic_DNA"/>
</dbReference>
<reference evidence="9" key="1">
    <citation type="submission" date="2018-05" db="EMBL/GenBank/DDBJ databases">
        <authorList>
            <person name="Lanie J.A."/>
            <person name="Ng W.-L."/>
            <person name="Kazmierczak K.M."/>
            <person name="Andrzejewski T.M."/>
            <person name="Davidsen T.M."/>
            <person name="Wayne K.J."/>
            <person name="Tettelin H."/>
            <person name="Glass J.I."/>
            <person name="Rusch D."/>
            <person name="Podicherti R."/>
            <person name="Tsui H.-C.T."/>
            <person name="Winkler M.E."/>
        </authorList>
    </citation>
    <scope>NUCLEOTIDE SEQUENCE</scope>
</reference>
<keyword evidence="4" id="KW-0547">Nucleotide-binding</keyword>
<dbReference type="GO" id="GO:0016887">
    <property type="term" value="F:ATP hydrolysis activity"/>
    <property type="evidence" value="ECO:0007669"/>
    <property type="project" value="InterPro"/>
</dbReference>